<sequence>MFGTMNFTKNFDKVVIEDDNTVYVASTETDYEPYQILNHFKGLIDKKYFEN</sequence>
<accession>L7VLP0</accession>
<dbReference type="EMBL" id="CP004044">
    <property type="protein sequence ID" value="AGC69110.1"/>
    <property type="molecule type" value="Genomic_DNA"/>
</dbReference>
<dbReference type="AlphaFoldDB" id="L7VLP0"/>
<organism evidence="1 2">
    <name type="scientific">Thermoclostridium stercorarium (strain ATCC 35414 / DSM 8532 / NCIMB 11754)</name>
    <name type="common">Clostridium stercorarium</name>
    <dbReference type="NCBI Taxonomy" id="1121335"/>
    <lineage>
        <taxon>Bacteria</taxon>
        <taxon>Bacillati</taxon>
        <taxon>Bacillota</taxon>
        <taxon>Clostridia</taxon>
        <taxon>Eubacteriales</taxon>
        <taxon>Oscillospiraceae</taxon>
        <taxon>Thermoclostridium</taxon>
    </lineage>
</organism>
<gene>
    <name evidence="1" type="ordered locus">Cst_c21440</name>
</gene>
<evidence type="ECO:0000313" key="1">
    <source>
        <dbReference type="EMBL" id="AGC69110.1"/>
    </source>
</evidence>
<protein>
    <submittedName>
        <fullName evidence="1">Uncharacterized protein</fullName>
    </submittedName>
</protein>
<evidence type="ECO:0000313" key="2">
    <source>
        <dbReference type="Proteomes" id="UP000011220"/>
    </source>
</evidence>
<name>L7VLP0_THES1</name>
<proteinExistence type="predicted"/>
<dbReference type="Proteomes" id="UP000011220">
    <property type="component" value="Chromosome"/>
</dbReference>
<dbReference type="KEGG" id="css:Cst_c21440"/>
<keyword evidence="2" id="KW-1185">Reference proteome</keyword>
<dbReference type="PATRIC" id="fig|1121335.3.peg.2149"/>
<reference evidence="1 2" key="1">
    <citation type="journal article" date="2013" name="Genome Announc.">
        <title>Complete genome sequence of Clostridium stercorarium subsp. stercorarium strain DSM 8532, a thermophilic degrader of plant cell wall fibers.</title>
        <authorList>
            <person name="Poehlein A."/>
            <person name="Zverlov V.V."/>
            <person name="Daniel R."/>
            <person name="Schwarz W.H."/>
            <person name="Liebl W."/>
        </authorList>
    </citation>
    <scope>NUCLEOTIDE SEQUENCE [LARGE SCALE GENOMIC DNA]</scope>
    <source>
        <strain evidence="2">ATCC 35414 / DSM 8532 / NCIMB 11754</strain>
    </source>
</reference>